<evidence type="ECO:0000256" key="7">
    <source>
        <dbReference type="SAM" id="Coils"/>
    </source>
</evidence>
<evidence type="ECO:0000256" key="8">
    <source>
        <dbReference type="SAM" id="MobiDB-lite"/>
    </source>
</evidence>
<dbReference type="SUPFAM" id="SSF57667">
    <property type="entry name" value="beta-beta-alpha zinc fingers"/>
    <property type="match status" value="1"/>
</dbReference>
<feature type="region of interest" description="Disordered" evidence="8">
    <location>
        <begin position="133"/>
        <end position="161"/>
    </location>
</feature>
<accession>A0A0C3KZQ3</accession>
<evidence type="ECO:0000313" key="9">
    <source>
        <dbReference type="EMBL" id="KIO14987.1"/>
    </source>
</evidence>
<evidence type="ECO:0000313" key="10">
    <source>
        <dbReference type="Proteomes" id="UP000054217"/>
    </source>
</evidence>
<keyword evidence="4" id="KW-0862">Zinc</keyword>
<dbReference type="GO" id="GO:0033314">
    <property type="term" value="P:mitotic DNA replication checkpoint signaling"/>
    <property type="evidence" value="ECO:0007669"/>
    <property type="project" value="TreeGrafter"/>
</dbReference>
<dbReference type="AlphaFoldDB" id="A0A0C3KZQ3"/>
<dbReference type="InParanoid" id="A0A0C3KZQ3"/>
<keyword evidence="6" id="KW-0539">Nucleus</keyword>
<dbReference type="InterPro" id="IPR036236">
    <property type="entry name" value="Znf_C2H2_sf"/>
</dbReference>
<evidence type="ECO:0000256" key="3">
    <source>
        <dbReference type="ARBA" id="ARBA00022771"/>
    </source>
</evidence>
<keyword evidence="10" id="KW-1185">Reference proteome</keyword>
<dbReference type="PANTHER" id="PTHR13278:SF0">
    <property type="entry name" value="ZINC FINGER PROTEIN 830"/>
    <property type="match status" value="1"/>
</dbReference>
<dbReference type="GO" id="GO:0003676">
    <property type="term" value="F:nucleic acid binding"/>
    <property type="evidence" value="ECO:0007669"/>
    <property type="project" value="InterPro"/>
</dbReference>
<dbReference type="EMBL" id="KN831944">
    <property type="protein sequence ID" value="KIO14987.1"/>
    <property type="molecule type" value="Genomic_DNA"/>
</dbReference>
<name>A0A0C3KZQ3_PISTI</name>
<organism evidence="9 10">
    <name type="scientific">Pisolithus tinctorius Marx 270</name>
    <dbReference type="NCBI Taxonomy" id="870435"/>
    <lineage>
        <taxon>Eukaryota</taxon>
        <taxon>Fungi</taxon>
        <taxon>Dikarya</taxon>
        <taxon>Basidiomycota</taxon>
        <taxon>Agaricomycotina</taxon>
        <taxon>Agaricomycetes</taxon>
        <taxon>Agaricomycetidae</taxon>
        <taxon>Boletales</taxon>
        <taxon>Sclerodermatineae</taxon>
        <taxon>Pisolithaceae</taxon>
        <taxon>Pisolithus</taxon>
    </lineage>
</organism>
<keyword evidence="2" id="KW-0479">Metal-binding</keyword>
<protein>
    <submittedName>
        <fullName evidence="9">Uncharacterized protein</fullName>
    </submittedName>
</protein>
<dbReference type="HOGENOM" id="CLU_041821_1_0_1"/>
<feature type="compositionally biased region" description="Polar residues" evidence="8">
    <location>
        <begin position="210"/>
        <end position="222"/>
    </location>
</feature>
<feature type="coiled-coil region" evidence="7">
    <location>
        <begin position="247"/>
        <end position="281"/>
    </location>
</feature>
<proteinExistence type="predicted"/>
<evidence type="ECO:0000256" key="6">
    <source>
        <dbReference type="ARBA" id="ARBA00023242"/>
    </source>
</evidence>
<dbReference type="GO" id="GO:0008270">
    <property type="term" value="F:zinc ion binding"/>
    <property type="evidence" value="ECO:0007669"/>
    <property type="project" value="UniProtKB-KW"/>
</dbReference>
<reference evidence="10" key="2">
    <citation type="submission" date="2015-01" db="EMBL/GenBank/DDBJ databases">
        <title>Evolutionary Origins and Diversification of the Mycorrhizal Mutualists.</title>
        <authorList>
            <consortium name="DOE Joint Genome Institute"/>
            <consortium name="Mycorrhizal Genomics Consortium"/>
            <person name="Kohler A."/>
            <person name="Kuo A."/>
            <person name="Nagy L.G."/>
            <person name="Floudas D."/>
            <person name="Copeland A."/>
            <person name="Barry K.W."/>
            <person name="Cichocki N."/>
            <person name="Veneault-Fourrey C."/>
            <person name="LaButti K."/>
            <person name="Lindquist E.A."/>
            <person name="Lipzen A."/>
            <person name="Lundell T."/>
            <person name="Morin E."/>
            <person name="Murat C."/>
            <person name="Riley R."/>
            <person name="Ohm R."/>
            <person name="Sun H."/>
            <person name="Tunlid A."/>
            <person name="Henrissat B."/>
            <person name="Grigoriev I.V."/>
            <person name="Hibbett D.S."/>
            <person name="Martin F."/>
        </authorList>
    </citation>
    <scope>NUCLEOTIDE SEQUENCE [LARGE SCALE GENOMIC DNA]</scope>
    <source>
        <strain evidence="10">Marx 270</strain>
    </source>
</reference>
<gene>
    <name evidence="9" type="ORF">M404DRAFT_118832</name>
</gene>
<feature type="region of interest" description="Disordered" evidence="8">
    <location>
        <begin position="62"/>
        <end position="115"/>
    </location>
</feature>
<dbReference type="OrthoDB" id="77607at2759"/>
<dbReference type="InterPro" id="IPR040050">
    <property type="entry name" value="ZNF830-like"/>
</dbReference>
<reference evidence="9 10" key="1">
    <citation type="submission" date="2014-04" db="EMBL/GenBank/DDBJ databases">
        <authorList>
            <consortium name="DOE Joint Genome Institute"/>
            <person name="Kuo A."/>
            <person name="Kohler A."/>
            <person name="Costa M.D."/>
            <person name="Nagy L.G."/>
            <person name="Floudas D."/>
            <person name="Copeland A."/>
            <person name="Barry K.W."/>
            <person name="Cichocki N."/>
            <person name="Veneault-Fourrey C."/>
            <person name="LaButti K."/>
            <person name="Lindquist E.A."/>
            <person name="Lipzen A."/>
            <person name="Lundell T."/>
            <person name="Morin E."/>
            <person name="Murat C."/>
            <person name="Sun H."/>
            <person name="Tunlid A."/>
            <person name="Henrissat B."/>
            <person name="Grigoriev I.V."/>
            <person name="Hibbett D.S."/>
            <person name="Martin F."/>
            <person name="Nordberg H.P."/>
            <person name="Cantor M.N."/>
            <person name="Hua S.X."/>
        </authorList>
    </citation>
    <scope>NUCLEOTIDE SEQUENCE [LARGE SCALE GENOMIC DNA]</scope>
    <source>
        <strain evidence="9 10">Marx 270</strain>
    </source>
</reference>
<keyword evidence="3" id="KW-0863">Zinc-finger</keyword>
<comment type="subcellular location">
    <subcellularLocation>
        <location evidence="1">Nucleus</location>
    </subcellularLocation>
</comment>
<dbReference type="GO" id="GO:0005681">
    <property type="term" value="C:spliceosomal complex"/>
    <property type="evidence" value="ECO:0007669"/>
    <property type="project" value="InterPro"/>
</dbReference>
<dbReference type="STRING" id="870435.A0A0C3KZQ3"/>
<feature type="compositionally biased region" description="Basic and acidic residues" evidence="8">
    <location>
        <begin position="223"/>
        <end position="239"/>
    </location>
</feature>
<dbReference type="Proteomes" id="UP000054217">
    <property type="component" value="Unassembled WGS sequence"/>
</dbReference>
<evidence type="ECO:0000256" key="4">
    <source>
        <dbReference type="ARBA" id="ARBA00022833"/>
    </source>
</evidence>
<dbReference type="GO" id="GO:0044773">
    <property type="term" value="P:mitotic DNA damage checkpoint signaling"/>
    <property type="evidence" value="ECO:0007669"/>
    <property type="project" value="TreeGrafter"/>
</dbReference>
<sequence length="284" mass="31842">MSDVRSLLKAKRQEARVDHPLAAYTSSGQLRCVICETSVKHAAAWQGHVGSKAHRVNAARMRGDRVGKQQGQPQDLIGEETSQRAKRRADELELAVEASGASQKRLKTSPEAGTDTATASTLLENLPADFFSDSPYALDPSPGNSHDSEKSIPLGLVKPISPRDPTLDEEWIRFQKDVLNTPDHREAYDRATVVSDPQLISDVAEGFPKRSQSVEVQAQQDETAFRSDETSRQRKEHEERELILDRLVEEERAQEEADMRVKAMRNRLDAIRRKRAAIQSEKLK</sequence>
<feature type="region of interest" description="Disordered" evidence="8">
    <location>
        <begin position="210"/>
        <end position="239"/>
    </location>
</feature>
<evidence type="ECO:0000256" key="2">
    <source>
        <dbReference type="ARBA" id="ARBA00022723"/>
    </source>
</evidence>
<keyword evidence="5 7" id="KW-0175">Coiled coil</keyword>
<dbReference type="GO" id="GO:0033260">
    <property type="term" value="P:nuclear DNA replication"/>
    <property type="evidence" value="ECO:0007669"/>
    <property type="project" value="TreeGrafter"/>
</dbReference>
<evidence type="ECO:0000256" key="5">
    <source>
        <dbReference type="ARBA" id="ARBA00023054"/>
    </source>
</evidence>
<evidence type="ECO:0000256" key="1">
    <source>
        <dbReference type="ARBA" id="ARBA00004123"/>
    </source>
</evidence>
<dbReference type="PANTHER" id="PTHR13278">
    <property type="entry name" value="ZINC FINGER PROTEIN 830"/>
    <property type="match status" value="1"/>
</dbReference>